<evidence type="ECO:0000313" key="2">
    <source>
        <dbReference type="Proteomes" id="UP001487740"/>
    </source>
</evidence>
<protein>
    <submittedName>
        <fullName evidence="1">Uncharacterized protein</fullName>
    </submittedName>
</protein>
<keyword evidence="2" id="KW-1185">Reference proteome</keyword>
<sequence>MRKEKEIKVEQTLLDKLLSGDKAVAVNEGVKKRREIGGSSGPVGALALTKGHNGKNIITTLVEKTMAAALKKVDQPQTERREQEVRRGHRGVSCESFGPFINGHHEANVYYFPLTSSKALTIYSSQGQRFWQDVIVGITDASSQDVYVSVTRNADVLNLKIMSSSKKEMSSLRSIKTTMGRDNMKLFPLVGLRVVSASDTVNQHRKNRRVVVHRLQEIEYFFFDSETPRSVIDCYNARTNRTLMQLFVCTQRLVLHYCMTSMCIKTPSMSAMKAYRDGPSSADHIKFHPAFVNSPLKPETIEILFFDVGAHSFITKVFQFYAHFLFLVYEQSHVPLFVRVPAFCVSRIQHLD</sequence>
<name>A0AAW0SGV2_SCYPA</name>
<dbReference type="EMBL" id="JARAKH010000601">
    <property type="protein sequence ID" value="KAK8374111.1"/>
    <property type="molecule type" value="Genomic_DNA"/>
</dbReference>
<dbReference type="Proteomes" id="UP001487740">
    <property type="component" value="Unassembled WGS sequence"/>
</dbReference>
<dbReference type="AlphaFoldDB" id="A0AAW0SGV2"/>
<comment type="caution">
    <text evidence="1">The sequence shown here is derived from an EMBL/GenBank/DDBJ whole genome shotgun (WGS) entry which is preliminary data.</text>
</comment>
<reference evidence="1 2" key="1">
    <citation type="submission" date="2023-03" db="EMBL/GenBank/DDBJ databases">
        <title>High-quality genome of Scylla paramamosain provides insights in environmental adaptation.</title>
        <authorList>
            <person name="Zhang L."/>
        </authorList>
    </citation>
    <scope>NUCLEOTIDE SEQUENCE [LARGE SCALE GENOMIC DNA]</scope>
    <source>
        <strain evidence="1">LZ_2023a</strain>
        <tissue evidence="1">Muscle</tissue>
    </source>
</reference>
<accession>A0AAW0SGV2</accession>
<gene>
    <name evidence="1" type="ORF">O3P69_015533</name>
</gene>
<evidence type="ECO:0000313" key="1">
    <source>
        <dbReference type="EMBL" id="KAK8374111.1"/>
    </source>
</evidence>
<organism evidence="1 2">
    <name type="scientific">Scylla paramamosain</name>
    <name type="common">Mud crab</name>
    <dbReference type="NCBI Taxonomy" id="85552"/>
    <lineage>
        <taxon>Eukaryota</taxon>
        <taxon>Metazoa</taxon>
        <taxon>Ecdysozoa</taxon>
        <taxon>Arthropoda</taxon>
        <taxon>Crustacea</taxon>
        <taxon>Multicrustacea</taxon>
        <taxon>Malacostraca</taxon>
        <taxon>Eumalacostraca</taxon>
        <taxon>Eucarida</taxon>
        <taxon>Decapoda</taxon>
        <taxon>Pleocyemata</taxon>
        <taxon>Brachyura</taxon>
        <taxon>Eubrachyura</taxon>
        <taxon>Portunoidea</taxon>
        <taxon>Portunidae</taxon>
        <taxon>Portuninae</taxon>
        <taxon>Scylla</taxon>
    </lineage>
</organism>
<proteinExistence type="predicted"/>